<sequence length="102" mass="11486">HTREMSRFASLLYLTAIFGAFLLAGGTKKKDDCSTLDGNTCSYPLGCFCPEPKTVPYIRLKVYFLNHTTQRCDETTSNTDSCNSFERYDECVSECESAVSRK</sequence>
<evidence type="ECO:0000313" key="2">
    <source>
        <dbReference type="EMBL" id="JAC19392.1"/>
    </source>
</evidence>
<organism evidence="2">
    <name type="scientific">Amblyomma cajennense</name>
    <name type="common">Cayenne tick</name>
    <name type="synonym">Acarus cajennensis</name>
    <dbReference type="NCBI Taxonomy" id="34607"/>
    <lineage>
        <taxon>Eukaryota</taxon>
        <taxon>Metazoa</taxon>
        <taxon>Ecdysozoa</taxon>
        <taxon>Arthropoda</taxon>
        <taxon>Chelicerata</taxon>
        <taxon>Arachnida</taxon>
        <taxon>Acari</taxon>
        <taxon>Parasitiformes</taxon>
        <taxon>Ixodida</taxon>
        <taxon>Ixodoidea</taxon>
        <taxon>Ixodidae</taxon>
        <taxon>Amblyomminae</taxon>
        <taxon>Amblyomma</taxon>
    </lineage>
</organism>
<protein>
    <submittedName>
        <fullName evidence="2">Putative secreted protein</fullName>
    </submittedName>
</protein>
<feature type="chain" id="PRO_5001516348" evidence="1">
    <location>
        <begin position="27"/>
        <end position="102"/>
    </location>
</feature>
<keyword evidence="1" id="KW-0732">Signal</keyword>
<feature type="non-terminal residue" evidence="2">
    <location>
        <position position="1"/>
    </location>
</feature>
<reference evidence="2" key="1">
    <citation type="submission" date="2014-03" db="EMBL/GenBank/DDBJ databases">
        <title>The sialotranscriptome of Amblyomma triste, Amblyomma parvum and Amblyomma cajennense ticks, uncovered by 454-based RNA-seq.</title>
        <authorList>
            <person name="Garcia G.R."/>
            <person name="Gardinassi L.G."/>
            <person name="Ribeiro J.M."/>
            <person name="Anatriello E."/>
            <person name="Ferreira B.R."/>
            <person name="Moreira H.N."/>
            <person name="Mafra C."/>
            <person name="Olegario M.M."/>
            <person name="Szabo P.J."/>
            <person name="Miranda-Santos I.K."/>
            <person name="Maruyama S.R."/>
        </authorList>
    </citation>
    <scope>NUCLEOTIDE SEQUENCE</scope>
    <source>
        <strain evidence="2">Uberlandia</strain>
        <tissue evidence="2">Salivary glands</tissue>
    </source>
</reference>
<accession>A0A023FCD7</accession>
<dbReference type="EMBL" id="GBBK01005090">
    <property type="protein sequence ID" value="JAC19392.1"/>
    <property type="molecule type" value="mRNA"/>
</dbReference>
<proteinExistence type="evidence at transcript level"/>
<evidence type="ECO:0000256" key="1">
    <source>
        <dbReference type="SAM" id="SignalP"/>
    </source>
</evidence>
<dbReference type="GO" id="GO:0004867">
    <property type="term" value="F:serine-type endopeptidase inhibitor activity"/>
    <property type="evidence" value="ECO:0007669"/>
    <property type="project" value="InterPro"/>
</dbReference>
<name>A0A023FCD7_AMBCJ</name>
<dbReference type="InterPro" id="IPR036880">
    <property type="entry name" value="Kunitz_BPTI_sf"/>
</dbReference>
<dbReference type="AlphaFoldDB" id="A0A023FCD7"/>
<dbReference type="Gene3D" id="4.10.410.10">
    <property type="entry name" value="Pancreatic trypsin inhibitor Kunitz domain"/>
    <property type="match status" value="1"/>
</dbReference>
<feature type="signal peptide" evidence="1">
    <location>
        <begin position="1"/>
        <end position="26"/>
    </location>
</feature>